<dbReference type="PANTHER" id="PTHR12835:SF5">
    <property type="entry name" value="BIOTIN--PROTEIN LIGASE"/>
    <property type="match status" value="1"/>
</dbReference>
<accession>A0A1S6U8L8</accession>
<dbReference type="InterPro" id="IPR004143">
    <property type="entry name" value="BPL_LPL_catalytic"/>
</dbReference>
<dbReference type="PANTHER" id="PTHR12835">
    <property type="entry name" value="BIOTIN PROTEIN LIGASE"/>
    <property type="match status" value="1"/>
</dbReference>
<dbReference type="EC" id="6.3.4.15" evidence="1"/>
<evidence type="ECO:0000313" key="1">
    <source>
        <dbReference type="EMBL" id="AQW88063.1"/>
    </source>
</evidence>
<dbReference type="NCBIfam" id="NF006294">
    <property type="entry name" value="PRK08477.1"/>
    <property type="match status" value="1"/>
</dbReference>
<dbReference type="GO" id="GO:0004077">
    <property type="term" value="F:biotin--[biotin carboxyl-carrier protein] ligase activity"/>
    <property type="evidence" value="ECO:0007669"/>
    <property type="project" value="UniProtKB-EC"/>
</dbReference>
<sequence>MVVEFLDECESTHLHLVNLLKSNAIKPPHTISTKIQTNGVGSRGNSWLGYEGNLFLSVCVDKNSIPNDLNDASISIYFSMILKEYLKSFGSNVWVKWPNDFYINDRKIGGILSTKINDNYIISLGLNLVKSPENADILDINLSADSIVWGFCEQIDKMISWKHIFSKFKIEFEKSKKFITHIDGYSVDLSQATLCEDGAIFINNKKVYSLR</sequence>
<dbReference type="InterPro" id="IPR045864">
    <property type="entry name" value="aa-tRNA-synth_II/BPL/LPL"/>
</dbReference>
<dbReference type="EMBL" id="CP017258">
    <property type="protein sequence ID" value="AQW88063.1"/>
    <property type="molecule type" value="Genomic_DNA"/>
</dbReference>
<proteinExistence type="predicted"/>
<dbReference type="Proteomes" id="UP000190868">
    <property type="component" value="Chromosome"/>
</dbReference>
<dbReference type="RefSeq" id="WP_078424884.1">
    <property type="nucleotide sequence ID" value="NZ_CP017258.1"/>
</dbReference>
<reference evidence="2" key="1">
    <citation type="submission" date="2016-09" db="EMBL/GenBank/DDBJ databases">
        <title>Comparative genomics of the Campylobacter concisus group.</title>
        <authorList>
            <person name="Miller W.G."/>
            <person name="Yee E."/>
            <person name="Chapman M.H."/>
            <person name="Huynh S."/>
            <person name="Bono J.L."/>
            <person name="On S.L.W."/>
            <person name="StLeger J."/>
            <person name="Foster G."/>
            <person name="Parker C.T."/>
        </authorList>
    </citation>
    <scope>NUCLEOTIDE SEQUENCE [LARGE SCALE GENOMIC DNA]</scope>
    <source>
        <strain evidence="2">RM18021</strain>
    </source>
</reference>
<protein>
    <submittedName>
        <fullName evidence="1">Biotin-[acetyl-CoA-carboxylase] ligase</fullName>
        <ecNumber evidence="1">6.3.4.15</ecNumber>
    </submittedName>
</protein>
<dbReference type="InterPro" id="IPR004408">
    <property type="entry name" value="Biotin_CoA_COase_ligase"/>
</dbReference>
<dbReference type="Pfam" id="PF03099">
    <property type="entry name" value="BPL_LplA_LipB"/>
    <property type="match status" value="1"/>
</dbReference>
<dbReference type="GO" id="GO:0005737">
    <property type="term" value="C:cytoplasm"/>
    <property type="evidence" value="ECO:0007669"/>
    <property type="project" value="TreeGrafter"/>
</dbReference>
<keyword evidence="2" id="KW-1185">Reference proteome</keyword>
<organism evidence="1 2">
    <name type="scientific">Campylobacter pinnipediorum subsp. caledonicus</name>
    <dbReference type="NCBI Taxonomy" id="1874362"/>
    <lineage>
        <taxon>Bacteria</taxon>
        <taxon>Pseudomonadati</taxon>
        <taxon>Campylobacterota</taxon>
        <taxon>Epsilonproteobacteria</taxon>
        <taxon>Campylobacterales</taxon>
        <taxon>Campylobacteraceae</taxon>
        <taxon>Campylobacter</taxon>
    </lineage>
</organism>
<evidence type="ECO:0000313" key="2">
    <source>
        <dbReference type="Proteomes" id="UP000190868"/>
    </source>
</evidence>
<keyword evidence="1" id="KW-0436">Ligase</keyword>
<dbReference type="AlphaFoldDB" id="A0A1S6U8L8"/>
<name>A0A1S6U8L8_9BACT</name>
<dbReference type="Gene3D" id="3.30.930.10">
    <property type="entry name" value="Bira Bifunctional Protein, Domain 2"/>
    <property type="match status" value="1"/>
</dbReference>
<dbReference type="SUPFAM" id="SSF55681">
    <property type="entry name" value="Class II aaRS and biotin synthetases"/>
    <property type="match status" value="1"/>
</dbReference>
<gene>
    <name evidence="1" type="primary">birA</name>
    <name evidence="1" type="ORF">CPIN18021_1267</name>
</gene>
<dbReference type="NCBIfam" id="TIGR00121">
    <property type="entry name" value="birA_ligase"/>
    <property type="match status" value="1"/>
</dbReference>
<dbReference type="PROSITE" id="PS51733">
    <property type="entry name" value="BPL_LPL_CATALYTIC"/>
    <property type="match status" value="1"/>
</dbReference>